<evidence type="ECO:0000313" key="3">
    <source>
        <dbReference type="Proteomes" id="UP000240916"/>
    </source>
</evidence>
<gene>
    <name evidence="2" type="ORF">SEA_SUPERPHIKIMAN_155</name>
</gene>
<sequence length="195" mass="21257">MSREVIVVDVESTGLGSDADILEVAAVSLSTGVELSFVPCVSMETFAKADPKALEVNRYFERGVRSRMLDAEETGRGYHMLREWLEGNVLAGSNPAFDAELLSRASYAKTYSYASADDTVVYPPFGRPWHHRLLDLSAYAAGVLGIPVEELPGLHKVCELLGVVNEEAHSALGDARATAECFRILQALAKQNRAR</sequence>
<dbReference type="InterPro" id="IPR036397">
    <property type="entry name" value="RNaseH_sf"/>
</dbReference>
<dbReference type="Gene3D" id="3.30.420.10">
    <property type="entry name" value="Ribonuclease H-like superfamily/Ribonuclease H"/>
    <property type="match status" value="1"/>
</dbReference>
<dbReference type="InterPro" id="IPR013520">
    <property type="entry name" value="Ribonucl_H"/>
</dbReference>
<accession>A0A2D2W479</accession>
<feature type="domain" description="Exonuclease" evidence="1">
    <location>
        <begin position="4"/>
        <end position="191"/>
    </location>
</feature>
<protein>
    <submittedName>
        <fullName evidence="2">DnaQ-like DNA polymerase III subunit</fullName>
    </submittedName>
</protein>
<dbReference type="Proteomes" id="UP000240916">
    <property type="component" value="Segment"/>
</dbReference>
<evidence type="ECO:0000313" key="2">
    <source>
        <dbReference type="EMBL" id="ATS92996.1"/>
    </source>
</evidence>
<organism evidence="2 3">
    <name type="scientific">Mycobacterium phage Superphikiman</name>
    <dbReference type="NCBI Taxonomy" id="2041551"/>
    <lineage>
        <taxon>Viruses</taxon>
        <taxon>Duplodnaviria</taxon>
        <taxon>Heunggongvirae</taxon>
        <taxon>Uroviricota</taxon>
        <taxon>Caudoviricetes</taxon>
        <taxon>Omegavirus</taxon>
        <taxon>Omegavirus courthouse</taxon>
    </lineage>
</organism>
<dbReference type="CDD" id="cd06127">
    <property type="entry name" value="DEDDh"/>
    <property type="match status" value="1"/>
</dbReference>
<dbReference type="InterPro" id="IPR012337">
    <property type="entry name" value="RNaseH-like_sf"/>
</dbReference>
<evidence type="ECO:0000259" key="1">
    <source>
        <dbReference type="SMART" id="SM00479"/>
    </source>
</evidence>
<dbReference type="SMART" id="SM00479">
    <property type="entry name" value="EXOIII"/>
    <property type="match status" value="1"/>
</dbReference>
<dbReference type="Pfam" id="PF00929">
    <property type="entry name" value="RNase_T"/>
    <property type="match status" value="1"/>
</dbReference>
<dbReference type="SUPFAM" id="SSF53098">
    <property type="entry name" value="Ribonuclease H-like"/>
    <property type="match status" value="1"/>
</dbReference>
<name>A0A2D2W479_9CAUD</name>
<dbReference type="EMBL" id="MF919534">
    <property type="protein sequence ID" value="ATS92996.1"/>
    <property type="molecule type" value="Genomic_DNA"/>
</dbReference>
<proteinExistence type="predicted"/>
<reference evidence="2 3" key="1">
    <citation type="submission" date="2017-09" db="EMBL/GenBank/DDBJ databases">
        <authorList>
            <person name="Pradhan P."/>
            <person name="Aluri L.S."/>
            <person name="Anandarajan D."/>
            <person name="Beiriger J.C."/>
            <person name="Bethamcharla R."/>
            <person name="Betini N."/>
            <person name="Bhatt S.D."/>
            <person name="Chengalvala S."/>
            <person name="Cox N.E."/>
            <person name="Delvadia B.P."/>
            <person name="Desai A.S."/>
            <person name="Devaney A.M."/>
            <person name="Doyle B.K."/>
            <person name="Edgerton A.O."/>
            <person name="Erlich M.C."/>
            <person name="Fitzpatrick K.C."/>
            <person name="Gajjar E.A."/>
            <person name="Ganguly A."/>
            <person name="Gill R.S."/>
            <person name="Goldman M.G."/>
            <person name="Good P.M."/>
            <person name="Gupta N."/>
            <person name="Haddad L.M."/>
            <person name="Han E.J."/>
            <person name="Jain S."/>
            <person name="Jiang A."/>
            <person name="Jurgielewicz A.D."/>
            <person name="Kainth D.K."/>
            <person name="Karam J.M."/>
            <person name="Kodavatiganti M."/>
            <person name="Kriete S.J."/>
            <person name="MacDonald C.E."/>
            <person name="Maret J.P."/>
            <person name="Mathew A.E."/>
            <person name="Nako S."/>
            <person name="Natrajan M."/>
            <person name="Nishu N.M."/>
            <person name="Parikh A."/>
            <person name="Patel N."/>
            <person name="Patel P.D."/>
            <person name="Patel S."/>
            <person name="Patra K."/>
            <person name="Pumpuckdee D."/>
            <person name="Rai K."/>
            <person name="Ramanathan A."/>
            <person name="Sarkar A."/>
            <person name="Schaffer B.L."/>
            <person name="Shah P."/>
            <person name="Tata R.K."/>
            <person name="Tawfik A.H."/>
            <person name="Thuremella B.T."/>
            <person name="Toma J."/>
            <person name="Tran T.L."/>
            <person name="Veera S."/>
            <person name="Vemulapalli V.K."/>
            <person name="Vidas T.V."/>
            <person name="Vieira K.S."/>
            <person name="Vijayakumar G."/>
            <person name="Walor T.A."/>
            <person name="White C.R."/>
            <person name="Wong B.M."/>
            <person name="Zhao Sl."/>
            <person name="McDonald M.T."/>
            <person name="Dalia R."/>
            <person name="Little J.L."/>
            <person name="Gurney S.M.R."/>
            <person name="Bollivar D.W."/>
            <person name="Garlena R.A."/>
            <person name="Russell D.A."/>
            <person name="Pope W.H."/>
            <person name="Jacobs-Sera D."/>
            <person name="Hendrix R.W."/>
            <person name="Hatfull G.F."/>
        </authorList>
    </citation>
    <scope>NUCLEOTIDE SEQUENCE [LARGE SCALE GENOMIC DNA]</scope>
</reference>
<dbReference type="GO" id="GO:0003676">
    <property type="term" value="F:nucleic acid binding"/>
    <property type="evidence" value="ECO:0007669"/>
    <property type="project" value="InterPro"/>
</dbReference>